<dbReference type="InterPro" id="IPR001533">
    <property type="entry name" value="Pterin_deHydtase"/>
</dbReference>
<dbReference type="Gene3D" id="3.30.1360.20">
    <property type="entry name" value="Transcriptional coactivator/pterin dehydratase"/>
    <property type="match status" value="1"/>
</dbReference>
<dbReference type="NCBIfam" id="NF002020">
    <property type="entry name" value="PRK00823.1-5"/>
    <property type="match status" value="1"/>
</dbReference>
<sequence length="102" mass="11617">MPRLTESERSELLPALDGWAMVEGRDAITKRFVFDGFNAAFGWMTRVALVAEAMNHHPEWSNTYNRVEVTLSTHDAKGLTRRDIELAQRMDQMAAGLVKERP</sequence>
<evidence type="ECO:0000256" key="3">
    <source>
        <dbReference type="ARBA" id="ARBA00023239"/>
    </source>
</evidence>
<dbReference type="EC" id="4.2.1.96" evidence="4"/>
<dbReference type="RefSeq" id="WP_181050751.1">
    <property type="nucleotide sequence ID" value="NZ_JACDXJ010000001.1"/>
</dbReference>
<dbReference type="SUPFAM" id="SSF55248">
    <property type="entry name" value="PCD-like"/>
    <property type="match status" value="1"/>
</dbReference>
<proteinExistence type="inferred from homology"/>
<dbReference type="PANTHER" id="PTHR12599">
    <property type="entry name" value="PTERIN-4-ALPHA-CARBINOLAMINE DEHYDRATASE"/>
    <property type="match status" value="1"/>
</dbReference>
<dbReference type="EMBL" id="JACDXJ010000001">
    <property type="protein sequence ID" value="MBA1155078.1"/>
    <property type="molecule type" value="Genomic_DNA"/>
</dbReference>
<dbReference type="InterPro" id="IPR036428">
    <property type="entry name" value="PCD_sf"/>
</dbReference>
<evidence type="ECO:0000313" key="6">
    <source>
        <dbReference type="Proteomes" id="UP000572984"/>
    </source>
</evidence>
<dbReference type="Proteomes" id="UP000572984">
    <property type="component" value="Unassembled WGS sequence"/>
</dbReference>
<comment type="catalytic activity">
    <reaction evidence="1 4">
        <text>(4aS,6R)-4a-hydroxy-L-erythro-5,6,7,8-tetrahydrobiopterin = (6R)-L-erythro-6,7-dihydrobiopterin + H2O</text>
        <dbReference type="Rhea" id="RHEA:11920"/>
        <dbReference type="ChEBI" id="CHEBI:15377"/>
        <dbReference type="ChEBI" id="CHEBI:15642"/>
        <dbReference type="ChEBI" id="CHEBI:43120"/>
        <dbReference type="EC" id="4.2.1.96"/>
    </reaction>
</comment>
<keyword evidence="6" id="KW-1185">Reference proteome</keyword>
<accession>A0A838BHQ8</accession>
<evidence type="ECO:0000313" key="5">
    <source>
        <dbReference type="EMBL" id="MBA1155078.1"/>
    </source>
</evidence>
<dbReference type="Pfam" id="PF01329">
    <property type="entry name" value="Pterin_4a"/>
    <property type="match status" value="1"/>
</dbReference>
<protein>
    <recommendedName>
        <fullName evidence="4">Putative pterin-4-alpha-carbinolamine dehydratase</fullName>
        <shortName evidence="4">PHS</shortName>
        <ecNumber evidence="4">4.2.1.96</ecNumber>
    </recommendedName>
    <alternativeName>
        <fullName evidence="4">4-alpha-hydroxy-tetrahydropterin dehydratase</fullName>
    </alternativeName>
    <alternativeName>
        <fullName evidence="4">Pterin carbinolamine dehydratase</fullName>
        <shortName evidence="4">PCD</shortName>
    </alternativeName>
</protein>
<dbReference type="AlphaFoldDB" id="A0A838BHQ8"/>
<dbReference type="GO" id="GO:0006729">
    <property type="term" value="P:tetrahydrobiopterin biosynthetic process"/>
    <property type="evidence" value="ECO:0007669"/>
    <property type="project" value="InterPro"/>
</dbReference>
<name>A0A838BHQ8_9HYPH</name>
<gene>
    <name evidence="5" type="ORF">H0S73_02920</name>
</gene>
<dbReference type="HAMAP" id="MF_00434">
    <property type="entry name" value="Pterin_4_alpha"/>
    <property type="match status" value="1"/>
</dbReference>
<evidence type="ECO:0000256" key="2">
    <source>
        <dbReference type="ARBA" id="ARBA00006472"/>
    </source>
</evidence>
<dbReference type="NCBIfam" id="NF002018">
    <property type="entry name" value="PRK00823.1-3"/>
    <property type="match status" value="1"/>
</dbReference>
<evidence type="ECO:0000256" key="4">
    <source>
        <dbReference type="HAMAP-Rule" id="MF_00434"/>
    </source>
</evidence>
<evidence type="ECO:0000256" key="1">
    <source>
        <dbReference type="ARBA" id="ARBA00001554"/>
    </source>
</evidence>
<dbReference type="PANTHER" id="PTHR12599:SF0">
    <property type="entry name" value="PTERIN-4-ALPHA-CARBINOLAMINE DEHYDRATASE"/>
    <property type="match status" value="1"/>
</dbReference>
<comment type="caution">
    <text evidence="5">The sequence shown here is derived from an EMBL/GenBank/DDBJ whole genome shotgun (WGS) entry which is preliminary data.</text>
</comment>
<dbReference type="GO" id="GO:0008124">
    <property type="term" value="F:4-alpha-hydroxytetrahydrobiopterin dehydratase activity"/>
    <property type="evidence" value="ECO:0007669"/>
    <property type="project" value="UniProtKB-UniRule"/>
</dbReference>
<comment type="similarity">
    <text evidence="2 4">Belongs to the pterin-4-alpha-carbinolamine dehydratase family.</text>
</comment>
<reference evidence="5 6" key="1">
    <citation type="submission" date="2020-07" db="EMBL/GenBank/DDBJ databases">
        <title>Draft genome and description of Microvirga mediterraneensis Marseille-Q2068 sp. nov.</title>
        <authorList>
            <person name="Boxberger M."/>
        </authorList>
    </citation>
    <scope>NUCLEOTIDE SEQUENCE [LARGE SCALE GENOMIC DNA]</scope>
    <source>
        <strain evidence="5 6">Marseille-Q2068</strain>
    </source>
</reference>
<keyword evidence="3 4" id="KW-0456">Lyase</keyword>
<dbReference type="CDD" id="cd00914">
    <property type="entry name" value="PCD_DCoH_subfamily_b"/>
    <property type="match status" value="1"/>
</dbReference>
<organism evidence="5 6">
    <name type="scientific">Microvirga mediterraneensis</name>
    <dbReference type="NCBI Taxonomy" id="2754695"/>
    <lineage>
        <taxon>Bacteria</taxon>
        <taxon>Pseudomonadati</taxon>
        <taxon>Pseudomonadota</taxon>
        <taxon>Alphaproteobacteria</taxon>
        <taxon>Hyphomicrobiales</taxon>
        <taxon>Methylobacteriaceae</taxon>
        <taxon>Microvirga</taxon>
    </lineage>
</organism>